<evidence type="ECO:0000256" key="3">
    <source>
        <dbReference type="SAM" id="SignalP"/>
    </source>
</evidence>
<dbReference type="PANTHER" id="PTHR35902">
    <property type="entry name" value="S-LAYER DOMAIN-LIKE PROTEIN-RELATED"/>
    <property type="match status" value="1"/>
</dbReference>
<feature type="compositionally biased region" description="Basic and acidic residues" evidence="1">
    <location>
        <begin position="30"/>
        <end position="54"/>
    </location>
</feature>
<accession>A0A3E2XI79</accession>
<feature type="compositionally biased region" description="Low complexity" evidence="1">
    <location>
        <begin position="210"/>
        <end position="219"/>
    </location>
</feature>
<dbReference type="InterPro" id="IPR013783">
    <property type="entry name" value="Ig-like_fold"/>
</dbReference>
<feature type="transmembrane region" description="Helical" evidence="2">
    <location>
        <begin position="480"/>
        <end position="501"/>
    </location>
</feature>
<keyword evidence="2" id="KW-1133">Transmembrane helix</keyword>
<feature type="region of interest" description="Disordered" evidence="1">
    <location>
        <begin position="27"/>
        <end position="65"/>
    </location>
</feature>
<reference evidence="4 5" key="1">
    <citation type="submission" date="2018-08" db="EMBL/GenBank/DDBJ databases">
        <title>A genome reference for cultivated species of the human gut microbiota.</title>
        <authorList>
            <person name="Zou Y."/>
            <person name="Xue W."/>
            <person name="Luo G."/>
        </authorList>
    </citation>
    <scope>NUCLEOTIDE SEQUENCE [LARGE SCALE GENOMIC DNA]</scope>
    <source>
        <strain evidence="4 5">AM28-39</strain>
    </source>
</reference>
<feature type="signal peptide" evidence="3">
    <location>
        <begin position="1"/>
        <end position="18"/>
    </location>
</feature>
<comment type="caution">
    <text evidence="4">The sequence shown here is derived from an EMBL/GenBank/DDBJ whole genome shotgun (WGS) entry which is preliminary data.</text>
</comment>
<gene>
    <name evidence="4" type="ORF">DW747_14800</name>
</gene>
<evidence type="ECO:0008006" key="6">
    <source>
        <dbReference type="Google" id="ProtNLM"/>
    </source>
</evidence>
<dbReference type="PANTHER" id="PTHR35902:SF6">
    <property type="entry name" value="CONSERVED WITHIN P. AEROPHILUM"/>
    <property type="match status" value="1"/>
</dbReference>
<feature type="chain" id="PRO_5017702818" description="CARDB domain-containing protein" evidence="3">
    <location>
        <begin position="19"/>
        <end position="511"/>
    </location>
</feature>
<protein>
    <recommendedName>
        <fullName evidence="6">CARDB domain-containing protein</fullName>
    </recommendedName>
</protein>
<evidence type="ECO:0000256" key="1">
    <source>
        <dbReference type="SAM" id="MobiDB-lite"/>
    </source>
</evidence>
<keyword evidence="5" id="KW-1185">Reference proteome</keyword>
<evidence type="ECO:0000313" key="5">
    <source>
        <dbReference type="Proteomes" id="UP000261231"/>
    </source>
</evidence>
<dbReference type="EMBL" id="QVFD01000020">
    <property type="protein sequence ID" value="RGC43774.1"/>
    <property type="molecule type" value="Genomic_DNA"/>
</dbReference>
<dbReference type="AlphaFoldDB" id="A0A3E2XI79"/>
<feature type="region of interest" description="Disordered" evidence="1">
    <location>
        <begin position="204"/>
        <end position="233"/>
    </location>
</feature>
<evidence type="ECO:0000313" key="4">
    <source>
        <dbReference type="EMBL" id="RGC43774.1"/>
    </source>
</evidence>
<keyword evidence="2" id="KW-0812">Transmembrane</keyword>
<keyword evidence="2" id="KW-0472">Membrane</keyword>
<dbReference type="Proteomes" id="UP000261231">
    <property type="component" value="Unassembled WGS sequence"/>
</dbReference>
<dbReference type="Gene3D" id="2.60.40.10">
    <property type="entry name" value="Immunoglobulins"/>
    <property type="match status" value="1"/>
</dbReference>
<proteinExistence type="predicted"/>
<sequence>MAFLMVLCLCQMPQMVWAAEVTEKMPQGTEAEKLTEAETVPESEKQTETEKNQSESDQTESEQAAAKFQIDDTHIYEGMEKAYKDGYEPTVADDKVQMVLPLVTEDMKAVSSVTVTPNLGDTGTAPFVYQNYQKTFKATEETVNGTKDKKKVFLVNYTFPLKSDRKNGTYPVVFDVSAKADGQEIQQSFTLYVTIADEKKKDTVKEDSTSDVSVSNDGENSSDESEKPTSEPKLIITKCQSDPERLEAGKDFTLNVEIKNTSKIKYVQNMTIDVTCAETNLTLKADSNTFFFDRLGSNETLKLPLTFSMSAGIQEGRYDIQLSMSYDNPDASSLSSSGTISVDIHQPLRVELEADELPDSINAGDTMNINVQALNLGKGAIYNARCVVDAPGLSTGTSAYIGSVEAGSAANGTLKIFAGMKESSADGEMYGETSGKLILSYEDEDGQTYTAEKEISTVINPLDLSTDSSQTEEKKQGVSLQWYIGVIAAAVILGTAGVIIYRRKAKQHEQE</sequence>
<organism evidence="4 5">
    <name type="scientific">Coprococcus catus</name>
    <dbReference type="NCBI Taxonomy" id="116085"/>
    <lineage>
        <taxon>Bacteria</taxon>
        <taxon>Bacillati</taxon>
        <taxon>Bacillota</taxon>
        <taxon>Clostridia</taxon>
        <taxon>Lachnospirales</taxon>
        <taxon>Lachnospiraceae</taxon>
        <taxon>Coprococcus</taxon>
    </lineage>
</organism>
<keyword evidence="3" id="KW-0732">Signal</keyword>
<name>A0A3E2XI79_9FIRM</name>
<evidence type="ECO:0000256" key="2">
    <source>
        <dbReference type="SAM" id="Phobius"/>
    </source>
</evidence>